<keyword evidence="3 5" id="KW-1133">Transmembrane helix</keyword>
<evidence type="ECO:0000313" key="8">
    <source>
        <dbReference type="Proteomes" id="UP000509638"/>
    </source>
</evidence>
<dbReference type="RefSeq" id="WP_178012220.1">
    <property type="nucleotide sequence ID" value="NZ_CP058316.1"/>
</dbReference>
<dbReference type="Pfam" id="PF07690">
    <property type="entry name" value="MFS_1"/>
    <property type="match status" value="2"/>
</dbReference>
<proteinExistence type="predicted"/>
<evidence type="ECO:0000313" key="7">
    <source>
        <dbReference type="EMBL" id="QLD11895.1"/>
    </source>
</evidence>
<feature type="transmembrane region" description="Helical" evidence="5">
    <location>
        <begin position="323"/>
        <end position="341"/>
    </location>
</feature>
<feature type="transmembrane region" description="Helical" evidence="5">
    <location>
        <begin position="12"/>
        <end position="32"/>
    </location>
</feature>
<organism evidence="7 8">
    <name type="scientific">Microbacterium oleivorans</name>
    <dbReference type="NCBI Taxonomy" id="273677"/>
    <lineage>
        <taxon>Bacteria</taxon>
        <taxon>Bacillati</taxon>
        <taxon>Actinomycetota</taxon>
        <taxon>Actinomycetes</taxon>
        <taxon>Micrococcales</taxon>
        <taxon>Microbacteriaceae</taxon>
        <taxon>Microbacterium</taxon>
    </lineage>
</organism>
<sequence>MTDVISRSVYLRWRNAVFAIFAASGLSIATWAARVPSIKADLGIENREIGLALLAMGIASILGLSASSVVIARFGTRSGMFAVLIVLSIGLAILGLGSGLFHFYAMLVVGLALFGFGNGCLDVMMNVDGAAIETQSGKTILPLFHAFFSFGTVIGAGVGAIAAGLRIGVAIHAVSIAALIVVLAVVAIANVPRRSVTDAVAADGPTPAAAAEAAKPGWRERVAVSLSAWREPRTYTLGIIMLGMAFAEGGANDWLALGVVEHEGGSATLGAAALTVFSISMTVVRVFGGPLVDRFGRVATLRVLAVAATAGILLFILAPNLPLVFVGAALWGIGASLGFPLGMSAAADDPARAAARVSAAATIGYVAFLCGPPILGFISDHIGLLNTLYILVVLVAASGLASSAAKPLPGAKVGAGRH</sequence>
<dbReference type="InterPro" id="IPR011701">
    <property type="entry name" value="MFS"/>
</dbReference>
<feature type="transmembrane region" description="Helical" evidence="5">
    <location>
        <begin position="169"/>
        <end position="189"/>
    </location>
</feature>
<dbReference type="Proteomes" id="UP000509638">
    <property type="component" value="Chromosome"/>
</dbReference>
<feature type="domain" description="Major facilitator superfamily (MFS) profile" evidence="6">
    <location>
        <begin position="1"/>
        <end position="410"/>
    </location>
</feature>
<name>A0A7D5IZE6_9MICO</name>
<evidence type="ECO:0000256" key="5">
    <source>
        <dbReference type="SAM" id="Phobius"/>
    </source>
</evidence>
<evidence type="ECO:0000256" key="1">
    <source>
        <dbReference type="ARBA" id="ARBA00004651"/>
    </source>
</evidence>
<dbReference type="CDD" id="cd17393">
    <property type="entry name" value="MFS_MosC_like"/>
    <property type="match status" value="1"/>
</dbReference>
<gene>
    <name evidence="7" type="ORF">HW566_09015</name>
</gene>
<feature type="transmembrane region" description="Helical" evidence="5">
    <location>
        <begin position="52"/>
        <end position="72"/>
    </location>
</feature>
<dbReference type="PANTHER" id="PTHR23514:SF13">
    <property type="entry name" value="INNER MEMBRANE PROTEIN YBJJ"/>
    <property type="match status" value="1"/>
</dbReference>
<dbReference type="AlphaFoldDB" id="A0A7D5IZE6"/>
<feature type="transmembrane region" description="Helical" evidence="5">
    <location>
        <begin position="142"/>
        <end position="163"/>
    </location>
</feature>
<dbReference type="EMBL" id="CP058316">
    <property type="protein sequence ID" value="QLD11895.1"/>
    <property type="molecule type" value="Genomic_DNA"/>
</dbReference>
<dbReference type="InterPro" id="IPR036259">
    <property type="entry name" value="MFS_trans_sf"/>
</dbReference>
<dbReference type="SUPFAM" id="SSF103473">
    <property type="entry name" value="MFS general substrate transporter"/>
    <property type="match status" value="1"/>
</dbReference>
<dbReference type="GO" id="GO:0022857">
    <property type="term" value="F:transmembrane transporter activity"/>
    <property type="evidence" value="ECO:0007669"/>
    <property type="project" value="InterPro"/>
</dbReference>
<comment type="subcellular location">
    <subcellularLocation>
        <location evidence="1">Cell membrane</location>
        <topology evidence="1">Multi-pass membrane protein</topology>
    </subcellularLocation>
</comment>
<reference evidence="7 8" key="1">
    <citation type="submission" date="2020-06" db="EMBL/GenBank/DDBJ databases">
        <authorList>
            <person name="Jo H."/>
        </authorList>
    </citation>
    <scope>NUCLEOTIDE SEQUENCE [LARGE SCALE GENOMIC DNA]</scope>
    <source>
        <strain evidence="7 8">I46</strain>
    </source>
</reference>
<feature type="transmembrane region" description="Helical" evidence="5">
    <location>
        <begin position="353"/>
        <end position="375"/>
    </location>
</feature>
<evidence type="ECO:0000256" key="3">
    <source>
        <dbReference type="ARBA" id="ARBA00022989"/>
    </source>
</evidence>
<feature type="transmembrane region" description="Helical" evidence="5">
    <location>
        <begin position="299"/>
        <end position="317"/>
    </location>
</feature>
<feature type="transmembrane region" description="Helical" evidence="5">
    <location>
        <begin position="103"/>
        <end position="121"/>
    </location>
</feature>
<dbReference type="PANTHER" id="PTHR23514">
    <property type="entry name" value="BYPASS OF STOP CODON PROTEIN 6"/>
    <property type="match status" value="1"/>
</dbReference>
<dbReference type="GO" id="GO:0005886">
    <property type="term" value="C:plasma membrane"/>
    <property type="evidence" value="ECO:0007669"/>
    <property type="project" value="UniProtKB-SubCell"/>
</dbReference>
<dbReference type="PROSITE" id="PS50850">
    <property type="entry name" value="MFS"/>
    <property type="match status" value="1"/>
</dbReference>
<feature type="transmembrane region" description="Helical" evidence="5">
    <location>
        <begin position="381"/>
        <end position="402"/>
    </location>
</feature>
<feature type="transmembrane region" description="Helical" evidence="5">
    <location>
        <begin position="235"/>
        <end position="255"/>
    </location>
</feature>
<keyword evidence="4 5" id="KW-0472">Membrane</keyword>
<accession>A0A7D5IZE6</accession>
<dbReference type="Gene3D" id="1.20.1250.20">
    <property type="entry name" value="MFS general substrate transporter like domains"/>
    <property type="match status" value="2"/>
</dbReference>
<evidence type="ECO:0000256" key="2">
    <source>
        <dbReference type="ARBA" id="ARBA00022692"/>
    </source>
</evidence>
<keyword evidence="2 5" id="KW-0812">Transmembrane</keyword>
<dbReference type="InterPro" id="IPR020846">
    <property type="entry name" value="MFS_dom"/>
</dbReference>
<feature type="transmembrane region" description="Helical" evidence="5">
    <location>
        <begin position="267"/>
        <end position="287"/>
    </location>
</feature>
<protein>
    <submittedName>
        <fullName evidence="7">MFS transporter</fullName>
    </submittedName>
</protein>
<evidence type="ECO:0000256" key="4">
    <source>
        <dbReference type="ARBA" id="ARBA00023136"/>
    </source>
</evidence>
<evidence type="ECO:0000259" key="6">
    <source>
        <dbReference type="PROSITE" id="PS50850"/>
    </source>
</evidence>
<dbReference type="InterPro" id="IPR051788">
    <property type="entry name" value="MFS_Transporter"/>
</dbReference>
<feature type="transmembrane region" description="Helical" evidence="5">
    <location>
        <begin position="79"/>
        <end position="97"/>
    </location>
</feature>